<sequence length="67" mass="7526">MKKQGKIVVTKEVLEQALHLKEGISIIGIEMDSIDRNTYAVYVQGDSLQTVGEAQQSIVYQQEDVMK</sequence>
<keyword evidence="1" id="KW-0614">Plasmid</keyword>
<evidence type="ECO:0000313" key="2">
    <source>
        <dbReference type="Proteomes" id="UP001221519"/>
    </source>
</evidence>
<dbReference type="EMBL" id="CP118109">
    <property type="protein sequence ID" value="WDI05161.1"/>
    <property type="molecule type" value="Genomic_DNA"/>
</dbReference>
<keyword evidence="2" id="KW-1185">Reference proteome</keyword>
<protein>
    <submittedName>
        <fullName evidence="1">Uncharacterized protein</fullName>
    </submittedName>
</protein>
<organism evidence="1 2">
    <name type="scientific">Paenibacillus urinalis</name>
    <dbReference type="NCBI Taxonomy" id="521520"/>
    <lineage>
        <taxon>Bacteria</taxon>
        <taxon>Bacillati</taxon>
        <taxon>Bacillota</taxon>
        <taxon>Bacilli</taxon>
        <taxon>Bacillales</taxon>
        <taxon>Paenibacillaceae</taxon>
        <taxon>Paenibacillus</taxon>
    </lineage>
</organism>
<gene>
    <name evidence="1" type="ORF">PUW25_25470</name>
</gene>
<name>A0ABY7XH77_9BACL</name>
<proteinExistence type="predicted"/>
<accession>A0ABY7XH77</accession>
<dbReference type="RefSeq" id="WP_047913068.1">
    <property type="nucleotide sequence ID" value="NZ_CP118109.1"/>
</dbReference>
<reference evidence="1 2" key="1">
    <citation type="submission" date="2023-02" db="EMBL/GenBank/DDBJ databases">
        <title>Pathogen: clinical or host-associated sample.</title>
        <authorList>
            <person name="Hergert J."/>
            <person name="Casey R."/>
            <person name="Wagner J."/>
            <person name="Young E.L."/>
            <person name="Oakeson K.F."/>
        </authorList>
    </citation>
    <scope>NUCLEOTIDE SEQUENCE [LARGE SCALE GENOMIC DNA]</scope>
    <source>
        <strain evidence="1 2">2022CK-00829</strain>
        <plasmid evidence="1 2">unnamed1</plasmid>
    </source>
</reference>
<dbReference type="Proteomes" id="UP001221519">
    <property type="component" value="Plasmid unnamed1"/>
</dbReference>
<evidence type="ECO:0000313" key="1">
    <source>
        <dbReference type="EMBL" id="WDI05161.1"/>
    </source>
</evidence>
<geneLocation type="plasmid" evidence="1 2">
    <name>unnamed1</name>
</geneLocation>